<comment type="caution">
    <text evidence="2">The sequence shown here is derived from an EMBL/GenBank/DDBJ whole genome shotgun (WGS) entry which is preliminary data.</text>
</comment>
<dbReference type="EMBL" id="LWDP01000006">
    <property type="protein sequence ID" value="ORD94911.1"/>
    <property type="molecule type" value="Genomic_DNA"/>
</dbReference>
<dbReference type="AlphaFoldDB" id="A0A1Y1S8Y3"/>
<evidence type="ECO:0000313" key="3">
    <source>
        <dbReference type="Proteomes" id="UP000192639"/>
    </source>
</evidence>
<dbReference type="GO" id="GO:0006402">
    <property type="term" value="P:mRNA catabolic process"/>
    <property type="evidence" value="ECO:0007669"/>
    <property type="project" value="InterPro"/>
</dbReference>
<dbReference type="SUPFAM" id="SSF48371">
    <property type="entry name" value="ARM repeat"/>
    <property type="match status" value="1"/>
</dbReference>
<evidence type="ECO:0000313" key="2">
    <source>
        <dbReference type="EMBL" id="ORD94911.1"/>
    </source>
</evidence>
<dbReference type="VEuPathDB" id="MicrosporidiaDB:ECANGB1_1910"/>
<dbReference type="InterPro" id="IPR016024">
    <property type="entry name" value="ARM-type_fold"/>
</dbReference>
<sequence>MKSKENFTAADFEIEKIEPNTLNLLTHLVTSVMQNESAASELYEFLQCKKETAKESIREIYVFVWFYPGFQLSLLNSICSAYTTNTPSSLESILKLVTLLCEEYVVVRNILQHKLDTSLHPFLCAASVDFSERIKLSVLEIYCSILKTVTNTHCNLIPFSDILPITLRVINQPETRLKVKGTYLLFLIISVQVATEETHQKYSSRGLEYTVQTVDRFNAVDMVIGPLVMHGVNTRNPLLLKNVFRIYLKLCEKSNVRTKILEDKMPEGMFSKEIYSILKNDYELNELHKKIAKVMK</sequence>
<proteinExistence type="inferred from homology"/>
<dbReference type="Proteomes" id="UP000192639">
    <property type="component" value="Unassembled WGS sequence"/>
</dbReference>
<dbReference type="InterPro" id="IPR011989">
    <property type="entry name" value="ARM-like"/>
</dbReference>
<protein>
    <submittedName>
        <fullName evidence="2">RCD1</fullName>
    </submittedName>
</protein>
<dbReference type="Pfam" id="PF04078">
    <property type="entry name" value="Rcd1"/>
    <property type="match status" value="1"/>
</dbReference>
<name>A0A1Y1S8Y3_9MICR</name>
<dbReference type="Gene3D" id="1.25.10.10">
    <property type="entry name" value="Leucine-rich Repeat Variant"/>
    <property type="match status" value="1"/>
</dbReference>
<evidence type="ECO:0000256" key="1">
    <source>
        <dbReference type="ARBA" id="ARBA00006385"/>
    </source>
</evidence>
<dbReference type="OrthoDB" id="1183224at2759"/>
<keyword evidence="3" id="KW-1185">Reference proteome</keyword>
<organism evidence="2 3">
    <name type="scientific">Enterospora canceri</name>
    <dbReference type="NCBI Taxonomy" id="1081671"/>
    <lineage>
        <taxon>Eukaryota</taxon>
        <taxon>Fungi</taxon>
        <taxon>Fungi incertae sedis</taxon>
        <taxon>Microsporidia</taxon>
        <taxon>Enterocytozoonidae</taxon>
        <taxon>Enterospora</taxon>
    </lineage>
</organism>
<comment type="similarity">
    <text evidence="1">Belongs to the CNOT9 family.</text>
</comment>
<dbReference type="GO" id="GO:0030014">
    <property type="term" value="C:CCR4-NOT complex"/>
    <property type="evidence" value="ECO:0007669"/>
    <property type="project" value="InterPro"/>
</dbReference>
<dbReference type="PANTHER" id="PTHR12262">
    <property type="entry name" value="CCR4-NOT TRANSCRIPTION COMPLEX SUBUNIT 9"/>
    <property type="match status" value="1"/>
</dbReference>
<reference evidence="2 3" key="1">
    <citation type="journal article" date="2017" name="Environ. Microbiol.">
        <title>Decay of the glycolytic pathway and adaptation to intranuclear parasitism within Enterocytozoonidae microsporidia.</title>
        <authorList>
            <person name="Wiredu Boakye D."/>
            <person name="Jaroenlak P."/>
            <person name="Prachumwat A."/>
            <person name="Williams T.A."/>
            <person name="Bateman K.S."/>
            <person name="Itsathitphaisarn O."/>
            <person name="Sritunyalucksana K."/>
            <person name="Paszkiewicz K.H."/>
            <person name="Moore K.A."/>
            <person name="Stentiford G.D."/>
            <person name="Williams B.A."/>
        </authorList>
    </citation>
    <scope>NUCLEOTIDE SEQUENCE [LARGE SCALE GENOMIC DNA]</scope>
    <source>
        <strain evidence="2 3">GB1</strain>
    </source>
</reference>
<gene>
    <name evidence="2" type="primary">RCD1</name>
    <name evidence="2" type="ORF">ECANGB1_1910</name>
</gene>
<dbReference type="InterPro" id="IPR007216">
    <property type="entry name" value="CNOT9"/>
</dbReference>
<accession>A0A1Y1S8Y3</accession>